<evidence type="ECO:0000313" key="2">
    <source>
        <dbReference type="EMBL" id="KAE8130211.1"/>
    </source>
</evidence>
<keyword evidence="3" id="KW-1185">Reference proteome</keyword>
<proteinExistence type="predicted"/>
<evidence type="ECO:0000313" key="3">
    <source>
        <dbReference type="Proteomes" id="UP000325415"/>
    </source>
</evidence>
<dbReference type="RefSeq" id="WP_152579904.1">
    <property type="nucleotide sequence ID" value="NZ_QDAG01000001.1"/>
</dbReference>
<protein>
    <submittedName>
        <fullName evidence="2">Uncharacterized protein</fullName>
    </submittedName>
</protein>
<evidence type="ECO:0000256" key="1">
    <source>
        <dbReference type="SAM" id="MobiDB-lite"/>
    </source>
</evidence>
<name>A0A5N6S9R8_9BIFI</name>
<gene>
    <name evidence="2" type="ORF">DDE84_01135</name>
</gene>
<dbReference type="OrthoDB" id="3240537at2"/>
<dbReference type="AlphaFoldDB" id="A0A5N6S9R8"/>
<sequence>MAFQLLDNHGKPEELEARLCKEYAPRDPIREFWEGRLTLRGLNALIGGLSAWSDREWLLWNVESRLRERILQAHNAIYEDPISQDDINYLPNPDKTDDEPEPEDTQSTMLLDKAAAIMFGG</sequence>
<dbReference type="GeneID" id="78126308"/>
<reference evidence="2 3" key="1">
    <citation type="submission" date="2018-04" db="EMBL/GenBank/DDBJ databases">
        <authorList>
            <person name="Eckel V.P."/>
            <person name="Vogel R.F."/>
        </authorList>
    </citation>
    <scope>NUCLEOTIDE SEQUENCE [LARGE SCALE GENOMIC DNA]</scope>
    <source>
        <strain evidence="3">TMW 2.1764</strain>
    </source>
</reference>
<accession>A0A5N6S9R8</accession>
<feature type="region of interest" description="Disordered" evidence="1">
    <location>
        <begin position="84"/>
        <end position="107"/>
    </location>
</feature>
<comment type="caution">
    <text evidence="2">The sequence shown here is derived from an EMBL/GenBank/DDBJ whole genome shotgun (WGS) entry which is preliminary data.</text>
</comment>
<organism evidence="2 3">
    <name type="scientific">Bifidobacterium tibiigranuli</name>
    <dbReference type="NCBI Taxonomy" id="2172043"/>
    <lineage>
        <taxon>Bacteria</taxon>
        <taxon>Bacillati</taxon>
        <taxon>Actinomycetota</taxon>
        <taxon>Actinomycetes</taxon>
        <taxon>Bifidobacteriales</taxon>
        <taxon>Bifidobacteriaceae</taxon>
        <taxon>Bifidobacterium</taxon>
    </lineage>
</organism>
<dbReference type="Proteomes" id="UP000325415">
    <property type="component" value="Unassembled WGS sequence"/>
</dbReference>
<dbReference type="EMBL" id="QDAG01000001">
    <property type="protein sequence ID" value="KAE8130211.1"/>
    <property type="molecule type" value="Genomic_DNA"/>
</dbReference>